<accession>A0A915ILQ8</accession>
<proteinExistence type="predicted"/>
<dbReference type="WBParaSite" id="nRc.2.0.1.t15112-RA">
    <property type="protein sequence ID" value="nRc.2.0.1.t15112-RA"/>
    <property type="gene ID" value="nRc.2.0.1.g15112"/>
</dbReference>
<dbReference type="Gene3D" id="2.30.30.140">
    <property type="match status" value="1"/>
</dbReference>
<evidence type="ECO:0000313" key="2">
    <source>
        <dbReference type="Proteomes" id="UP000887565"/>
    </source>
</evidence>
<sequence>MIDFYRSEDYGEKMKLNSQPVVVGSFYAVEVTNGTQPLFFRAFCSRIDDKTRSALLYLLDSGEFFTFTYQQLRFLPRRFRQLPSTVVQCSLAKVVRPVDITQYYDTNSSAAFSSKVLSRFHQFRLYGSSAPKNDQKFLSSSFENYCTLKRGADSSKPDICRTNVQEMVDIETNDNLIDWLLVHQYALPTEAVENQVA</sequence>
<dbReference type="Proteomes" id="UP000887565">
    <property type="component" value="Unplaced"/>
</dbReference>
<keyword evidence="2" id="KW-1185">Reference proteome</keyword>
<dbReference type="SUPFAM" id="SSF63748">
    <property type="entry name" value="Tudor/PWWP/MBT"/>
    <property type="match status" value="1"/>
</dbReference>
<dbReference type="InterPro" id="IPR002999">
    <property type="entry name" value="Tudor"/>
</dbReference>
<dbReference type="Pfam" id="PF00567">
    <property type="entry name" value="TUDOR"/>
    <property type="match status" value="1"/>
</dbReference>
<reference evidence="3" key="1">
    <citation type="submission" date="2022-11" db="UniProtKB">
        <authorList>
            <consortium name="WormBaseParasite"/>
        </authorList>
    </citation>
    <scope>IDENTIFICATION</scope>
</reference>
<name>A0A915ILQ8_ROMCU</name>
<feature type="domain" description="Tudor" evidence="1">
    <location>
        <begin position="17"/>
        <end position="92"/>
    </location>
</feature>
<protein>
    <submittedName>
        <fullName evidence="3">Tudor domain-containing protein</fullName>
    </submittedName>
</protein>
<evidence type="ECO:0000313" key="3">
    <source>
        <dbReference type="WBParaSite" id="nRc.2.0.1.t15112-RA"/>
    </source>
</evidence>
<evidence type="ECO:0000259" key="1">
    <source>
        <dbReference type="Pfam" id="PF00567"/>
    </source>
</evidence>
<dbReference type="AlphaFoldDB" id="A0A915ILQ8"/>
<organism evidence="2 3">
    <name type="scientific">Romanomermis culicivorax</name>
    <name type="common">Nematode worm</name>
    <dbReference type="NCBI Taxonomy" id="13658"/>
    <lineage>
        <taxon>Eukaryota</taxon>
        <taxon>Metazoa</taxon>
        <taxon>Ecdysozoa</taxon>
        <taxon>Nematoda</taxon>
        <taxon>Enoplea</taxon>
        <taxon>Dorylaimia</taxon>
        <taxon>Mermithida</taxon>
        <taxon>Mermithoidea</taxon>
        <taxon>Mermithidae</taxon>
        <taxon>Romanomermis</taxon>
    </lineage>
</organism>